<dbReference type="EMBL" id="JAWDGP010001837">
    <property type="protein sequence ID" value="KAK3787778.1"/>
    <property type="molecule type" value="Genomic_DNA"/>
</dbReference>
<evidence type="ECO:0000256" key="5">
    <source>
        <dbReference type="SAM" id="Phobius"/>
    </source>
</evidence>
<dbReference type="PANTHER" id="PTHR22914">
    <property type="entry name" value="CHITIN SYNTHASE"/>
    <property type="match status" value="1"/>
</dbReference>
<feature type="non-terminal residue" evidence="6">
    <location>
        <position position="1"/>
    </location>
</feature>
<evidence type="ECO:0000256" key="4">
    <source>
        <dbReference type="SAM" id="MobiDB-lite"/>
    </source>
</evidence>
<keyword evidence="5" id="KW-1133">Transmembrane helix</keyword>
<reference evidence="6" key="1">
    <citation type="journal article" date="2023" name="G3 (Bethesda)">
        <title>A reference genome for the long-term kleptoplast-retaining sea slug Elysia crispata morphotype clarki.</title>
        <authorList>
            <person name="Eastman K.E."/>
            <person name="Pendleton A.L."/>
            <person name="Shaikh M.A."/>
            <person name="Suttiyut T."/>
            <person name="Ogas R."/>
            <person name="Tomko P."/>
            <person name="Gavelis G."/>
            <person name="Widhalm J.R."/>
            <person name="Wisecaver J.H."/>
        </authorList>
    </citation>
    <scope>NUCLEOTIDE SEQUENCE</scope>
    <source>
        <strain evidence="6">ECLA1</strain>
    </source>
</reference>
<keyword evidence="3 5" id="KW-0472">Membrane</keyword>
<dbReference type="GO" id="GO:0004100">
    <property type="term" value="F:chitin synthase activity"/>
    <property type="evidence" value="ECO:0007669"/>
    <property type="project" value="InterPro"/>
</dbReference>
<comment type="caution">
    <text evidence="6">The sequence shown here is derived from an EMBL/GenBank/DDBJ whole genome shotgun (WGS) entry which is preliminary data.</text>
</comment>
<name>A0AAE1AHJ6_9GAST</name>
<dbReference type="AlphaFoldDB" id="A0AAE1AHJ6"/>
<evidence type="ECO:0000256" key="1">
    <source>
        <dbReference type="ARBA" id="ARBA00004141"/>
    </source>
</evidence>
<comment type="subcellular location">
    <subcellularLocation>
        <location evidence="1">Membrane</location>
        <topology evidence="1">Multi-pass membrane protein</topology>
    </subcellularLocation>
</comment>
<dbReference type="PANTHER" id="PTHR22914:SF42">
    <property type="entry name" value="CHITIN SYNTHASE"/>
    <property type="match status" value="1"/>
</dbReference>
<feature type="compositionally biased region" description="Basic and acidic residues" evidence="4">
    <location>
        <begin position="322"/>
        <end position="333"/>
    </location>
</feature>
<accession>A0AAE1AHJ6</accession>
<evidence type="ECO:0000256" key="2">
    <source>
        <dbReference type="ARBA" id="ARBA00022692"/>
    </source>
</evidence>
<feature type="region of interest" description="Disordered" evidence="4">
    <location>
        <begin position="295"/>
        <end position="355"/>
    </location>
</feature>
<evidence type="ECO:0000313" key="6">
    <source>
        <dbReference type="EMBL" id="KAK3787778.1"/>
    </source>
</evidence>
<dbReference type="GO" id="GO:0071944">
    <property type="term" value="C:cell periphery"/>
    <property type="evidence" value="ECO:0007669"/>
    <property type="project" value="TreeGrafter"/>
</dbReference>
<dbReference type="InterPro" id="IPR004835">
    <property type="entry name" value="Chitin_synth"/>
</dbReference>
<evidence type="ECO:0000313" key="7">
    <source>
        <dbReference type="Proteomes" id="UP001283361"/>
    </source>
</evidence>
<protein>
    <submittedName>
        <fullName evidence="6">Uncharacterized protein</fullName>
    </submittedName>
</protein>
<gene>
    <name evidence="6" type="ORF">RRG08_038483</name>
</gene>
<dbReference type="GO" id="GO:0006031">
    <property type="term" value="P:chitin biosynthetic process"/>
    <property type="evidence" value="ECO:0007669"/>
    <property type="project" value="TreeGrafter"/>
</dbReference>
<feature type="transmembrane region" description="Helical" evidence="5">
    <location>
        <begin position="35"/>
        <end position="53"/>
    </location>
</feature>
<keyword evidence="2 5" id="KW-0812">Transmembrane</keyword>
<proteinExistence type="predicted"/>
<dbReference type="Proteomes" id="UP001283361">
    <property type="component" value="Unassembled WGS sequence"/>
</dbReference>
<organism evidence="6 7">
    <name type="scientific">Elysia crispata</name>
    <name type="common">lettuce slug</name>
    <dbReference type="NCBI Taxonomy" id="231223"/>
    <lineage>
        <taxon>Eukaryota</taxon>
        <taxon>Metazoa</taxon>
        <taxon>Spiralia</taxon>
        <taxon>Lophotrochozoa</taxon>
        <taxon>Mollusca</taxon>
        <taxon>Gastropoda</taxon>
        <taxon>Heterobranchia</taxon>
        <taxon>Euthyneura</taxon>
        <taxon>Panpulmonata</taxon>
        <taxon>Sacoglossa</taxon>
        <taxon>Placobranchoidea</taxon>
        <taxon>Plakobranchidae</taxon>
        <taxon>Elysia</taxon>
    </lineage>
</organism>
<keyword evidence="7" id="KW-1185">Reference proteome</keyword>
<feature type="transmembrane region" description="Helical" evidence="5">
    <location>
        <begin position="81"/>
        <end position="102"/>
    </location>
</feature>
<evidence type="ECO:0000256" key="3">
    <source>
        <dbReference type="ARBA" id="ARBA00023136"/>
    </source>
</evidence>
<sequence length="355" mass="39392">YDIYNPNYDISGCDECWFVSLQVAQELLELRNKTCLAFFLINCLFVVMVFMLQQVSQDSSNLSIQIDCSISGFVGESFEPISLAFMLVFGVLLVIQFLAMLVHRLSTFLHISAATDLKELRGSKVKDSLSGSSSSLTSGVLVDWVKEMQRVKGPEDEEEGDLVTSSASLDIETGADVEGMTAQREKEKWQRLKSRKTMKTVQAGQTPRKTLDDQFTKVFTKFADESISRDHPSFSTRRARTGKKSVFNKSRRAFSDSTEDDGVEDPVEAISRVAAHNDRFRKTIARKATILKKRRGGGAGGGVSFHHKPMGEPLSGGGEGVAMRRIDQSEGGRQRPLSHMIVRTSITEETEDSAL</sequence>
<dbReference type="GO" id="GO:0016020">
    <property type="term" value="C:membrane"/>
    <property type="evidence" value="ECO:0007669"/>
    <property type="project" value="UniProtKB-SubCell"/>
</dbReference>